<sequence length="100" mass="11405">MPDLKLYLTSLQPDMVQNVFSQSIGGYVSNSLLYPETIVNGTIGLYDTSFVLDDLINESWSDWNNAEYLNINNEIMKVYPINSRTISVVQRGFNIIIKHT</sequence>
<dbReference type="EMBL" id="LAZR01058687">
    <property type="protein sequence ID" value="KKK69353.1"/>
    <property type="molecule type" value="Genomic_DNA"/>
</dbReference>
<organism evidence="1">
    <name type="scientific">marine sediment metagenome</name>
    <dbReference type="NCBI Taxonomy" id="412755"/>
    <lineage>
        <taxon>unclassified sequences</taxon>
        <taxon>metagenomes</taxon>
        <taxon>ecological metagenomes</taxon>
    </lineage>
</organism>
<name>A0A0F8XKE9_9ZZZZ</name>
<gene>
    <name evidence="1" type="ORF">LCGC14_2934860</name>
</gene>
<accession>A0A0F8XKE9</accession>
<proteinExistence type="predicted"/>
<protein>
    <submittedName>
        <fullName evidence="1">Uncharacterized protein</fullName>
    </submittedName>
</protein>
<dbReference type="AlphaFoldDB" id="A0A0F8XKE9"/>
<comment type="caution">
    <text evidence="1">The sequence shown here is derived from an EMBL/GenBank/DDBJ whole genome shotgun (WGS) entry which is preliminary data.</text>
</comment>
<reference evidence="1" key="1">
    <citation type="journal article" date="2015" name="Nature">
        <title>Complex archaea that bridge the gap between prokaryotes and eukaryotes.</title>
        <authorList>
            <person name="Spang A."/>
            <person name="Saw J.H."/>
            <person name="Jorgensen S.L."/>
            <person name="Zaremba-Niedzwiedzka K."/>
            <person name="Martijn J."/>
            <person name="Lind A.E."/>
            <person name="van Eijk R."/>
            <person name="Schleper C."/>
            <person name="Guy L."/>
            <person name="Ettema T.J."/>
        </authorList>
    </citation>
    <scope>NUCLEOTIDE SEQUENCE</scope>
</reference>
<evidence type="ECO:0000313" key="1">
    <source>
        <dbReference type="EMBL" id="KKK69353.1"/>
    </source>
</evidence>